<dbReference type="InterPro" id="IPR055354">
    <property type="entry name" value="DUF7507"/>
</dbReference>
<evidence type="ECO:0000313" key="2">
    <source>
        <dbReference type="EMBL" id="KAI9549786.1"/>
    </source>
</evidence>
<dbReference type="NCBIfam" id="TIGR01451">
    <property type="entry name" value="B_ant_repeat"/>
    <property type="match status" value="1"/>
</dbReference>
<gene>
    <name evidence="2" type="ORF">GHT06_007461</name>
</gene>
<comment type="caution">
    <text evidence="2">The sequence shown here is derived from an EMBL/GenBank/DDBJ whole genome shotgun (WGS) entry which is preliminary data.</text>
</comment>
<dbReference type="AlphaFoldDB" id="A0AAD5KDT7"/>
<evidence type="ECO:0000259" key="1">
    <source>
        <dbReference type="Pfam" id="PF24346"/>
    </source>
</evidence>
<accession>A0AAD5KDT7</accession>
<dbReference type="Gene3D" id="2.60.40.10">
    <property type="entry name" value="Immunoglobulins"/>
    <property type="match status" value="1"/>
</dbReference>
<keyword evidence="3" id="KW-1185">Reference proteome</keyword>
<protein>
    <recommendedName>
        <fullName evidence="1">DUF7507 domain-containing protein</fullName>
    </recommendedName>
</protein>
<organism evidence="2 3">
    <name type="scientific">Daphnia sinensis</name>
    <dbReference type="NCBI Taxonomy" id="1820382"/>
    <lineage>
        <taxon>Eukaryota</taxon>
        <taxon>Metazoa</taxon>
        <taxon>Ecdysozoa</taxon>
        <taxon>Arthropoda</taxon>
        <taxon>Crustacea</taxon>
        <taxon>Branchiopoda</taxon>
        <taxon>Diplostraca</taxon>
        <taxon>Cladocera</taxon>
        <taxon>Anomopoda</taxon>
        <taxon>Daphniidae</taxon>
        <taxon>Daphnia</taxon>
        <taxon>Daphnia similis group</taxon>
    </lineage>
</organism>
<dbReference type="EMBL" id="WJBH02000271">
    <property type="protein sequence ID" value="KAI9549786.1"/>
    <property type="molecule type" value="Genomic_DNA"/>
</dbReference>
<sequence length="126" mass="13551">MNVDFGNMQLQPSLNIVKDATVDGVYADYAGEVIHYTIAVENTGNQTLTGVTVTDPFISDLQLVADAASSDGELDVGETWHYTASHTVTQAEIDAGTDIMNTATADSDQTDRTPMMLPSRSIKIPR</sequence>
<dbReference type="InterPro" id="IPR047589">
    <property type="entry name" value="DUF11_rpt"/>
</dbReference>
<feature type="domain" description="DUF7507" evidence="1">
    <location>
        <begin position="11"/>
        <end position="114"/>
    </location>
</feature>
<dbReference type="Pfam" id="PF24346">
    <property type="entry name" value="DUF7507"/>
    <property type="match status" value="1"/>
</dbReference>
<dbReference type="Proteomes" id="UP000820818">
    <property type="component" value="Unassembled WGS sequence"/>
</dbReference>
<proteinExistence type="predicted"/>
<reference evidence="2" key="1">
    <citation type="submission" date="2022-05" db="EMBL/GenBank/DDBJ databases">
        <title>A multi-omics perspective on studying reproductive biology in Daphnia sinensis.</title>
        <authorList>
            <person name="Jia J."/>
        </authorList>
    </citation>
    <scope>NUCLEOTIDE SEQUENCE</scope>
    <source>
        <strain evidence="2">WSL</strain>
    </source>
</reference>
<dbReference type="InterPro" id="IPR013783">
    <property type="entry name" value="Ig-like_fold"/>
</dbReference>
<name>A0AAD5KDT7_9CRUS</name>
<evidence type="ECO:0000313" key="3">
    <source>
        <dbReference type="Proteomes" id="UP000820818"/>
    </source>
</evidence>